<feature type="chain" id="PRO_5042148144" evidence="1">
    <location>
        <begin position="18"/>
        <end position="130"/>
    </location>
</feature>
<dbReference type="AlphaFoldDB" id="A0AAD6ZA70"/>
<accession>A0AAD6ZA70</accession>
<evidence type="ECO:0000256" key="1">
    <source>
        <dbReference type="SAM" id="SignalP"/>
    </source>
</evidence>
<gene>
    <name evidence="2" type="ORF">DFH08DRAFT_895549</name>
</gene>
<organism evidence="2 3">
    <name type="scientific">Mycena albidolilacea</name>
    <dbReference type="NCBI Taxonomy" id="1033008"/>
    <lineage>
        <taxon>Eukaryota</taxon>
        <taxon>Fungi</taxon>
        <taxon>Dikarya</taxon>
        <taxon>Basidiomycota</taxon>
        <taxon>Agaricomycotina</taxon>
        <taxon>Agaricomycetes</taxon>
        <taxon>Agaricomycetidae</taxon>
        <taxon>Agaricales</taxon>
        <taxon>Marasmiineae</taxon>
        <taxon>Mycenaceae</taxon>
        <taxon>Mycena</taxon>
    </lineage>
</organism>
<reference evidence="2" key="1">
    <citation type="submission" date="2023-03" db="EMBL/GenBank/DDBJ databases">
        <title>Massive genome expansion in bonnet fungi (Mycena s.s.) driven by repeated elements and novel gene families across ecological guilds.</title>
        <authorList>
            <consortium name="Lawrence Berkeley National Laboratory"/>
            <person name="Harder C.B."/>
            <person name="Miyauchi S."/>
            <person name="Viragh M."/>
            <person name="Kuo A."/>
            <person name="Thoen E."/>
            <person name="Andreopoulos B."/>
            <person name="Lu D."/>
            <person name="Skrede I."/>
            <person name="Drula E."/>
            <person name="Henrissat B."/>
            <person name="Morin E."/>
            <person name="Kohler A."/>
            <person name="Barry K."/>
            <person name="LaButti K."/>
            <person name="Morin E."/>
            <person name="Salamov A."/>
            <person name="Lipzen A."/>
            <person name="Mereny Z."/>
            <person name="Hegedus B."/>
            <person name="Baldrian P."/>
            <person name="Stursova M."/>
            <person name="Weitz H."/>
            <person name="Taylor A."/>
            <person name="Grigoriev I.V."/>
            <person name="Nagy L.G."/>
            <person name="Martin F."/>
            <person name="Kauserud H."/>
        </authorList>
    </citation>
    <scope>NUCLEOTIDE SEQUENCE</scope>
    <source>
        <strain evidence="2">CBHHK002</strain>
    </source>
</reference>
<proteinExistence type="predicted"/>
<feature type="signal peptide" evidence="1">
    <location>
        <begin position="1"/>
        <end position="17"/>
    </location>
</feature>
<comment type="caution">
    <text evidence="2">The sequence shown here is derived from an EMBL/GenBank/DDBJ whole genome shotgun (WGS) entry which is preliminary data.</text>
</comment>
<protein>
    <submittedName>
        <fullName evidence="2">Uncharacterized protein</fullName>
    </submittedName>
</protein>
<evidence type="ECO:0000313" key="3">
    <source>
        <dbReference type="Proteomes" id="UP001218218"/>
    </source>
</evidence>
<sequence>MQLSVFVVLSAALTAMASPTGGHFRAREASPPAHVDGNVQVCTDVNSAGVCRVFPFANGECISFDKHGAFNDKVSTFNPDINVQCIVFKDGDCLGTTLSINFPGADDLTPLNFNDEMTSFRCNSVGSKAP</sequence>
<dbReference type="Proteomes" id="UP001218218">
    <property type="component" value="Unassembled WGS sequence"/>
</dbReference>
<keyword evidence="1" id="KW-0732">Signal</keyword>
<evidence type="ECO:0000313" key="2">
    <source>
        <dbReference type="EMBL" id="KAJ7314465.1"/>
    </source>
</evidence>
<keyword evidence="3" id="KW-1185">Reference proteome</keyword>
<dbReference type="EMBL" id="JARIHO010000067">
    <property type="protein sequence ID" value="KAJ7314465.1"/>
    <property type="molecule type" value="Genomic_DNA"/>
</dbReference>
<name>A0AAD6ZA70_9AGAR</name>
<dbReference type="Gene3D" id="2.60.20.10">
    <property type="entry name" value="Crystallins"/>
    <property type="match status" value="1"/>
</dbReference>